<gene>
    <name evidence="1" type="primary">PRDX1_1</name>
    <name evidence="1" type="ORF">EV182_002572</name>
</gene>
<evidence type="ECO:0000313" key="2">
    <source>
        <dbReference type="Proteomes" id="UP001145114"/>
    </source>
</evidence>
<comment type="caution">
    <text evidence="1">The sequence shown here is derived from an EMBL/GenBank/DDBJ whole genome shotgun (WGS) entry which is preliminary data.</text>
</comment>
<sequence>MPFADKRPRSDTISLANFKRRALDADNEGLAAGLAKHPQERVAQNAAVDGNGHSAMLDGTEKSAQDHDDGCDSKICSIGLPGSKVSAVDVPALLETGEVGTVSLGALEGQYWVLLFYPSDFTFVCPTELLALSDRLEDFQKLGCAVLACSTDSEYVHHAWTQVPRAQGGIANIRLPLRKYSDWYAVIHYVAVDQDESKITHILDTGVTYRGLFIVDRSMTVRVAHIYDLPIGRSVDEVIRLVQALQFTDEHGEVCPVNWKPGDMTIVPDVQKSMQYFANAGSSSTASS</sequence>
<keyword evidence="2" id="KW-1185">Reference proteome</keyword>
<dbReference type="Proteomes" id="UP001145114">
    <property type="component" value="Unassembled WGS sequence"/>
</dbReference>
<dbReference type="EMBL" id="JAMZIH010005690">
    <property type="protein sequence ID" value="KAJ1674781.1"/>
    <property type="molecule type" value="Genomic_DNA"/>
</dbReference>
<dbReference type="EC" id="1.11.1.24" evidence="1"/>
<protein>
    <submittedName>
        <fullName evidence="1">Peroxiredoxin-1</fullName>
        <ecNumber evidence="1">1.11.1.24</ecNumber>
    </submittedName>
</protein>
<proteinExistence type="predicted"/>
<keyword evidence="1" id="KW-0560">Oxidoreductase</keyword>
<name>A0ACC1HEL2_9FUNG</name>
<organism evidence="1 2">
    <name type="scientific">Spiromyces aspiralis</name>
    <dbReference type="NCBI Taxonomy" id="68401"/>
    <lineage>
        <taxon>Eukaryota</taxon>
        <taxon>Fungi</taxon>
        <taxon>Fungi incertae sedis</taxon>
        <taxon>Zoopagomycota</taxon>
        <taxon>Kickxellomycotina</taxon>
        <taxon>Kickxellomycetes</taxon>
        <taxon>Kickxellales</taxon>
        <taxon>Kickxellaceae</taxon>
        <taxon>Spiromyces</taxon>
    </lineage>
</organism>
<reference evidence="1" key="1">
    <citation type="submission" date="2022-06" db="EMBL/GenBank/DDBJ databases">
        <title>Phylogenomic reconstructions and comparative analyses of Kickxellomycotina fungi.</title>
        <authorList>
            <person name="Reynolds N.K."/>
            <person name="Stajich J.E."/>
            <person name="Barry K."/>
            <person name="Grigoriev I.V."/>
            <person name="Crous P."/>
            <person name="Smith M.E."/>
        </authorList>
    </citation>
    <scope>NUCLEOTIDE SEQUENCE</scope>
    <source>
        <strain evidence="1">RSA 2271</strain>
    </source>
</reference>
<keyword evidence="1" id="KW-0575">Peroxidase</keyword>
<accession>A0ACC1HEL2</accession>
<evidence type="ECO:0000313" key="1">
    <source>
        <dbReference type="EMBL" id="KAJ1674781.1"/>
    </source>
</evidence>